<comment type="catalytic activity">
    <reaction evidence="1 8">
        <text>Hydrolysis of terminal non-reducing beta-D-galactose residues in beta-D-galactosides.</text>
        <dbReference type="EC" id="3.2.1.23"/>
    </reaction>
</comment>
<keyword evidence="4 11" id="KW-0479">Metal-binding</keyword>
<dbReference type="Gene3D" id="3.20.20.80">
    <property type="entry name" value="Glycosidases"/>
    <property type="match status" value="1"/>
</dbReference>
<dbReference type="GO" id="GO:0006012">
    <property type="term" value="P:galactose metabolic process"/>
    <property type="evidence" value="ECO:0007669"/>
    <property type="project" value="InterPro"/>
</dbReference>
<evidence type="ECO:0000259" key="14">
    <source>
        <dbReference type="Pfam" id="PF08533"/>
    </source>
</evidence>
<dbReference type="CDD" id="cd03143">
    <property type="entry name" value="A4_beta-galactosidase_middle_domain"/>
    <property type="match status" value="1"/>
</dbReference>
<protein>
    <recommendedName>
        <fullName evidence="3 8">Beta-galactosidase</fullName>
        <shortName evidence="8">Beta-gal</shortName>
        <ecNumber evidence="3 8">3.2.1.23</ecNumber>
    </recommendedName>
</protein>
<feature type="domain" description="Beta-galactosidase trimerisation" evidence="13">
    <location>
        <begin position="396"/>
        <end position="597"/>
    </location>
</feature>
<dbReference type="InterPro" id="IPR013780">
    <property type="entry name" value="Glyco_hydro_b"/>
</dbReference>
<dbReference type="OrthoDB" id="9800974at2"/>
<feature type="active site" description="Proton donor" evidence="9">
    <location>
        <position position="149"/>
    </location>
</feature>
<feature type="binding site" evidence="11">
    <location>
        <position position="155"/>
    </location>
    <ligand>
        <name>Zn(2+)</name>
        <dbReference type="ChEBI" id="CHEBI:29105"/>
    </ligand>
</feature>
<feature type="binding site" evidence="10">
    <location>
        <position position="148"/>
    </location>
    <ligand>
        <name>substrate</name>
    </ligand>
</feature>
<comment type="similarity">
    <text evidence="2 8">Belongs to the glycosyl hydrolase 42 family.</text>
</comment>
<dbReference type="InterPro" id="IPR029062">
    <property type="entry name" value="Class_I_gatase-like"/>
</dbReference>
<feature type="active site" description="Nucleophile" evidence="9">
    <location>
        <position position="305"/>
    </location>
</feature>
<dbReference type="GO" id="GO:0046872">
    <property type="term" value="F:metal ion binding"/>
    <property type="evidence" value="ECO:0007669"/>
    <property type="project" value="UniProtKB-KW"/>
</dbReference>
<evidence type="ECO:0000256" key="7">
    <source>
        <dbReference type="ARBA" id="ARBA00023295"/>
    </source>
</evidence>
<evidence type="ECO:0000256" key="1">
    <source>
        <dbReference type="ARBA" id="ARBA00001412"/>
    </source>
</evidence>
<dbReference type="Proteomes" id="UP000273145">
    <property type="component" value="Chromosome"/>
</dbReference>
<dbReference type="SUPFAM" id="SSF52317">
    <property type="entry name" value="Class I glutamine amidotransferase-like"/>
    <property type="match status" value="1"/>
</dbReference>
<evidence type="ECO:0000259" key="12">
    <source>
        <dbReference type="Pfam" id="PF02449"/>
    </source>
</evidence>
<feature type="binding site" evidence="11">
    <location>
        <position position="114"/>
    </location>
    <ligand>
        <name>Zn(2+)</name>
        <dbReference type="ChEBI" id="CHEBI:29105"/>
    </ligand>
</feature>
<accession>A0A3S8RTN7</accession>
<evidence type="ECO:0000256" key="11">
    <source>
        <dbReference type="PIRSR" id="PIRSR001084-3"/>
    </source>
</evidence>
<dbReference type="InterPro" id="IPR003476">
    <property type="entry name" value="Glyco_hydro_42"/>
</dbReference>
<evidence type="ECO:0000313" key="15">
    <source>
        <dbReference type="EMBL" id="AZK46318.1"/>
    </source>
</evidence>
<dbReference type="InterPro" id="IPR013738">
    <property type="entry name" value="Beta_galactosidase_Trimer"/>
</dbReference>
<evidence type="ECO:0000256" key="5">
    <source>
        <dbReference type="ARBA" id="ARBA00022801"/>
    </source>
</evidence>
<evidence type="ECO:0000256" key="3">
    <source>
        <dbReference type="ARBA" id="ARBA00012756"/>
    </source>
</evidence>
<evidence type="ECO:0000256" key="2">
    <source>
        <dbReference type="ARBA" id="ARBA00005940"/>
    </source>
</evidence>
<dbReference type="InterPro" id="IPR013529">
    <property type="entry name" value="Glyco_hydro_42_N"/>
</dbReference>
<reference evidence="15 16" key="1">
    <citation type="submission" date="2018-11" db="EMBL/GenBank/DDBJ databases">
        <title>Genome sequencing of Paenibacillus lentus DSM25539(T).</title>
        <authorList>
            <person name="Kook J.-K."/>
            <person name="Park S.-N."/>
            <person name="Lim Y.K."/>
        </authorList>
    </citation>
    <scope>NUCLEOTIDE SEQUENCE [LARGE SCALE GENOMIC DNA]</scope>
    <source>
        <strain evidence="15 16">DSM 25539</strain>
    </source>
</reference>
<dbReference type="GO" id="GO:0004565">
    <property type="term" value="F:beta-galactosidase activity"/>
    <property type="evidence" value="ECO:0007669"/>
    <property type="project" value="UniProtKB-EC"/>
</dbReference>
<dbReference type="GO" id="GO:0009341">
    <property type="term" value="C:beta-galactosidase complex"/>
    <property type="evidence" value="ECO:0007669"/>
    <property type="project" value="InterPro"/>
</dbReference>
<evidence type="ECO:0000256" key="8">
    <source>
        <dbReference type="PIRNR" id="PIRNR001084"/>
    </source>
</evidence>
<dbReference type="PANTHER" id="PTHR36447:SF2">
    <property type="entry name" value="BETA-GALACTOSIDASE YESZ"/>
    <property type="match status" value="1"/>
</dbReference>
<keyword evidence="5 8" id="KW-0378">Hydrolase</keyword>
<dbReference type="PIRSF" id="PIRSF001084">
    <property type="entry name" value="B-galactosidase"/>
    <property type="match status" value="1"/>
</dbReference>
<gene>
    <name evidence="15" type="ORF">EIM92_09120</name>
</gene>
<dbReference type="InterPro" id="IPR017853">
    <property type="entry name" value="GH"/>
</dbReference>
<sequence length="668" mass="76108">MNKFANQVQIGVVYYPEHWDPSLWEEDVQLMKVTGVRVVRLAEFAWSRMESTPGVYHFEWLDQAIDLFHKYDIRVVLCTPTNTPPRWLTELRPDVLPRNADGTITYPGVRGHRCYNSESLRVYGSRIIEEMTQRYAHHPAVIGWQTDNEYWVIDCHCDACDNKFQEWVKRKYGTLEVVNREWGTVVWSGEYSDWSQVGVPYGGSRHQNPSYLLDFARFQWDSIEEFQRGQLDIIRRNCPSHFVTHNFHTYPQRLNLYQIGADLDFVSFDYYPNTAPDKQSTGPYSGALALDVTRGIKRRNFWIMEQLSGSPGCWFPTWRAPYPGFIRAFSWQAIAKGADTVVHFRWRTAATGAEQFWHGLIDPSNVPGRRFSEFAELCGEVNALSGKLQGTAPKHEAAILLSHEQLEALCIQPQVEGMDYYENVKDYHRALTKLGIGCDVIEWTQPLDGYKIVVAPSFYLLSEEAAASLERFAEAGGTVIVTSRSGVKHMNNQAVMLPLPGLLAECTGVRVEEYDPIGQDKHRVVNSEGRSFTCSQWCDILSLQGAEAIAWYDEDFYSGVPAVTVNSFGGGRVYYLGTHLEEAYLQELFEKEAKAHGMLMFPDLPEGVQIVVRSGKSAAYLFVLNLSRQPRQVILPASYHSVLYGKRRQETLSLEPYGVDVMELPALP</sequence>
<name>A0A3S8RTN7_9BACL</name>
<organism evidence="15 16">
    <name type="scientific">Paenibacillus lentus</name>
    <dbReference type="NCBI Taxonomy" id="1338368"/>
    <lineage>
        <taxon>Bacteria</taxon>
        <taxon>Bacillati</taxon>
        <taxon>Bacillota</taxon>
        <taxon>Bacilli</taxon>
        <taxon>Bacillales</taxon>
        <taxon>Paenibacillaceae</taxon>
        <taxon>Paenibacillus</taxon>
    </lineage>
</organism>
<feature type="domain" description="Glycoside hydrolase family 42 N-terminal" evidence="12">
    <location>
        <begin position="14"/>
        <end position="383"/>
    </location>
</feature>
<evidence type="ECO:0000256" key="9">
    <source>
        <dbReference type="PIRSR" id="PIRSR001084-1"/>
    </source>
</evidence>
<evidence type="ECO:0000256" key="4">
    <source>
        <dbReference type="ARBA" id="ARBA00022723"/>
    </source>
</evidence>
<evidence type="ECO:0000256" key="10">
    <source>
        <dbReference type="PIRSR" id="PIRSR001084-2"/>
    </source>
</evidence>
<dbReference type="Pfam" id="PF08533">
    <property type="entry name" value="Glyco_hydro_42C"/>
    <property type="match status" value="1"/>
</dbReference>
<keyword evidence="7 8" id="KW-0326">Glycosidase</keyword>
<feature type="binding site" evidence="11">
    <location>
        <position position="157"/>
    </location>
    <ligand>
        <name>Zn(2+)</name>
        <dbReference type="ChEBI" id="CHEBI:29105"/>
    </ligand>
</feature>
<dbReference type="InterPro" id="IPR013739">
    <property type="entry name" value="Beta_galactosidase_C"/>
</dbReference>
<dbReference type="Gene3D" id="3.40.50.880">
    <property type="match status" value="1"/>
</dbReference>
<dbReference type="Pfam" id="PF08532">
    <property type="entry name" value="Glyco_hydro_42M"/>
    <property type="match status" value="1"/>
</dbReference>
<feature type="binding site" evidence="10">
    <location>
        <position position="314"/>
    </location>
    <ligand>
        <name>substrate</name>
    </ligand>
</feature>
<feature type="domain" description="Beta-galactosidase C-terminal" evidence="14">
    <location>
        <begin position="607"/>
        <end position="663"/>
    </location>
</feature>
<dbReference type="AlphaFoldDB" id="A0A3S8RTN7"/>
<keyword evidence="16" id="KW-1185">Reference proteome</keyword>
<evidence type="ECO:0000313" key="16">
    <source>
        <dbReference type="Proteomes" id="UP000273145"/>
    </source>
</evidence>
<dbReference type="Gene3D" id="2.60.40.1180">
    <property type="entry name" value="Golgi alpha-mannosidase II"/>
    <property type="match status" value="1"/>
</dbReference>
<dbReference type="RefSeq" id="WP_125082379.1">
    <property type="nucleotide sequence ID" value="NZ_CP034248.1"/>
</dbReference>
<dbReference type="SUPFAM" id="SSF51445">
    <property type="entry name" value="(Trans)glycosidases"/>
    <property type="match status" value="1"/>
</dbReference>
<dbReference type="EMBL" id="CP034248">
    <property type="protein sequence ID" value="AZK46318.1"/>
    <property type="molecule type" value="Genomic_DNA"/>
</dbReference>
<dbReference type="EC" id="3.2.1.23" evidence="3 8"/>
<feature type="binding site" evidence="10">
    <location>
        <position position="110"/>
    </location>
    <ligand>
        <name>substrate</name>
    </ligand>
</feature>
<evidence type="ECO:0000256" key="6">
    <source>
        <dbReference type="ARBA" id="ARBA00022833"/>
    </source>
</evidence>
<dbReference type="PANTHER" id="PTHR36447">
    <property type="entry name" value="BETA-GALACTOSIDASE GANA"/>
    <property type="match status" value="1"/>
</dbReference>
<dbReference type="KEGG" id="plen:EIM92_09120"/>
<proteinExistence type="inferred from homology"/>
<dbReference type="Pfam" id="PF02449">
    <property type="entry name" value="Glyco_hydro_42"/>
    <property type="match status" value="1"/>
</dbReference>
<feature type="binding site" evidence="11">
    <location>
        <position position="160"/>
    </location>
    <ligand>
        <name>Zn(2+)</name>
        <dbReference type="ChEBI" id="CHEBI:29105"/>
    </ligand>
</feature>
<evidence type="ECO:0000259" key="13">
    <source>
        <dbReference type="Pfam" id="PF08532"/>
    </source>
</evidence>
<keyword evidence="6 11" id="KW-0862">Zinc</keyword>